<name>A0AAU6SKB7_UNCXX</name>
<reference evidence="2" key="1">
    <citation type="submission" date="2022-03" db="EMBL/GenBank/DDBJ databases">
        <title>Sea Food Isolates.</title>
        <authorList>
            <person name="Li c."/>
        </authorList>
    </citation>
    <scope>NUCLEOTIDE SEQUENCE</scope>
    <source>
        <strain evidence="2">19PA01SH03</strain>
    </source>
</reference>
<dbReference type="AlphaFoldDB" id="A0AAU6SKB7"/>
<gene>
    <name evidence="2" type="ORF">MRN70_08535</name>
</gene>
<dbReference type="Pfam" id="PF12008">
    <property type="entry name" value="EcoR124_C"/>
    <property type="match status" value="1"/>
</dbReference>
<evidence type="ECO:0000313" key="2">
    <source>
        <dbReference type="EMBL" id="XAG20379.1"/>
    </source>
</evidence>
<accession>A0AAU6SKB7</accession>
<evidence type="ECO:0000259" key="1">
    <source>
        <dbReference type="Pfam" id="PF12008"/>
    </source>
</evidence>
<sequence length="138" mass="16339">MRDLHGEESHTEQERKRQVIVNLIGSDPTLLSKKELIEKFMNEHLEGIPTYADVDEEFEYFWKREKREALEKLAQEEKLNPDKLQILVNRYEMSEEMPLREDIADTLQTKPTLLQRKQIVGRLADRFKAFVDTFVGGF</sequence>
<protein>
    <recommendedName>
        <fullName evidence="1">Type I restriction enzyme R protein C-terminal domain-containing protein</fullName>
    </recommendedName>
</protein>
<organism evidence="2">
    <name type="scientific">bacterium 19PA01SH03</name>
    <dbReference type="NCBI Taxonomy" id="2920705"/>
    <lineage>
        <taxon>Bacteria</taxon>
    </lineage>
</organism>
<proteinExistence type="predicted"/>
<feature type="domain" description="Type I restriction enzyme R protein C-terminal" evidence="1">
    <location>
        <begin position="8"/>
        <end position="134"/>
    </location>
</feature>
<dbReference type="EMBL" id="CP095338">
    <property type="protein sequence ID" value="XAG20379.1"/>
    <property type="molecule type" value="Genomic_DNA"/>
</dbReference>
<dbReference type="InterPro" id="IPR022625">
    <property type="entry name" value="TypeI_RM_Rsu_C"/>
</dbReference>